<dbReference type="SMART" id="SM00239">
    <property type="entry name" value="C2"/>
    <property type="match status" value="2"/>
</dbReference>
<dbReference type="PRINTS" id="PR00399">
    <property type="entry name" value="SYNAPTOTAGMN"/>
</dbReference>
<dbReference type="AlphaFoldDB" id="A0AAE1Z5U5"/>
<keyword evidence="11" id="KW-0968">Cytoplasmic vesicle</keyword>
<feature type="domain" description="C2" evidence="13">
    <location>
        <begin position="239"/>
        <end position="358"/>
    </location>
</feature>
<evidence type="ECO:0000256" key="8">
    <source>
        <dbReference type="ARBA" id="ARBA00022989"/>
    </source>
</evidence>
<proteinExistence type="inferred from homology"/>
<evidence type="ECO:0000259" key="13">
    <source>
        <dbReference type="PROSITE" id="PS50004"/>
    </source>
</evidence>
<evidence type="ECO:0000313" key="14">
    <source>
        <dbReference type="EMBL" id="KAK4468110.1"/>
    </source>
</evidence>
<dbReference type="GO" id="GO:0048791">
    <property type="term" value="P:calcium ion-regulated exocytosis of neurotransmitter"/>
    <property type="evidence" value="ECO:0007669"/>
    <property type="project" value="TreeGrafter"/>
</dbReference>
<comment type="caution">
    <text evidence="14">The sequence shown here is derived from an EMBL/GenBank/DDBJ whole genome shotgun (WGS) entry which is preliminary data.</text>
</comment>
<keyword evidence="5" id="KW-0479">Metal-binding</keyword>
<name>A0AAE1Z5U5_SCHME</name>
<dbReference type="GO" id="GO:0001786">
    <property type="term" value="F:phosphatidylserine binding"/>
    <property type="evidence" value="ECO:0007669"/>
    <property type="project" value="TreeGrafter"/>
</dbReference>
<dbReference type="GO" id="GO:0030276">
    <property type="term" value="F:clathrin binding"/>
    <property type="evidence" value="ECO:0007669"/>
    <property type="project" value="TreeGrafter"/>
</dbReference>
<dbReference type="GO" id="GO:0031045">
    <property type="term" value="C:dense core granule"/>
    <property type="evidence" value="ECO:0007669"/>
    <property type="project" value="TreeGrafter"/>
</dbReference>
<evidence type="ECO:0000256" key="12">
    <source>
        <dbReference type="SAM" id="Phobius"/>
    </source>
</evidence>
<comment type="subcellular location">
    <subcellularLocation>
        <location evidence="2">Cytoplasmic vesicle</location>
        <location evidence="2">Secretory vesicle</location>
        <location evidence="2">Synaptic vesicle membrane</location>
        <topology evidence="2">Single-pass membrane protein</topology>
    </subcellularLocation>
</comment>
<dbReference type="Pfam" id="PF00168">
    <property type="entry name" value="C2"/>
    <property type="match status" value="2"/>
</dbReference>
<dbReference type="CDD" id="cd08385">
    <property type="entry name" value="C2A_Synaptotagmin-1-5-6-9-10"/>
    <property type="match status" value="1"/>
</dbReference>
<dbReference type="GO" id="GO:0030672">
    <property type="term" value="C:synaptic vesicle membrane"/>
    <property type="evidence" value="ECO:0007669"/>
    <property type="project" value="UniProtKB-SubCell"/>
</dbReference>
<evidence type="ECO:0000256" key="11">
    <source>
        <dbReference type="ARBA" id="ARBA00023329"/>
    </source>
</evidence>
<evidence type="ECO:0000313" key="15">
    <source>
        <dbReference type="Proteomes" id="UP001292079"/>
    </source>
</evidence>
<gene>
    <name evidence="14" type="ORF">MN116_008089</name>
</gene>
<evidence type="ECO:0000256" key="7">
    <source>
        <dbReference type="ARBA" id="ARBA00022837"/>
    </source>
</evidence>
<keyword evidence="7" id="KW-0106">Calcium</keyword>
<dbReference type="PANTHER" id="PTHR10024:SF227">
    <property type="entry name" value="SYNAPTOTAGMIN 1"/>
    <property type="match status" value="1"/>
</dbReference>
<accession>A0AAE1Z5U5</accession>
<dbReference type="CDD" id="cd08402">
    <property type="entry name" value="C2B_Synaptotagmin-1"/>
    <property type="match status" value="1"/>
</dbReference>
<dbReference type="GO" id="GO:0005544">
    <property type="term" value="F:calcium-dependent phospholipid binding"/>
    <property type="evidence" value="ECO:0007669"/>
    <property type="project" value="TreeGrafter"/>
</dbReference>
<keyword evidence="6" id="KW-0677">Repeat</keyword>
<dbReference type="FunFam" id="2.60.40.150:FF:000007">
    <property type="entry name" value="Synaptotagmin 1"/>
    <property type="match status" value="1"/>
</dbReference>
<protein>
    <recommendedName>
        <fullName evidence="13">C2 domain-containing protein</fullName>
    </recommendedName>
</protein>
<keyword evidence="8 12" id="KW-1133">Transmembrane helix</keyword>
<evidence type="ECO:0000256" key="10">
    <source>
        <dbReference type="ARBA" id="ARBA00023136"/>
    </source>
</evidence>
<comment type="cofactor">
    <cofactor evidence="1">
        <name>Ca(2+)</name>
        <dbReference type="ChEBI" id="CHEBI:29108"/>
    </cofactor>
</comment>
<dbReference type="FunFam" id="2.60.40.150:FF:000016">
    <property type="entry name" value="Synaptotagmin 1"/>
    <property type="match status" value="1"/>
</dbReference>
<feature type="transmembrane region" description="Helical" evidence="12">
    <location>
        <begin position="148"/>
        <end position="172"/>
    </location>
</feature>
<dbReference type="GO" id="GO:0005886">
    <property type="term" value="C:plasma membrane"/>
    <property type="evidence" value="ECO:0007669"/>
    <property type="project" value="TreeGrafter"/>
</dbReference>
<dbReference type="InterPro" id="IPR035892">
    <property type="entry name" value="C2_domain_sf"/>
</dbReference>
<keyword evidence="15" id="KW-1185">Reference proteome</keyword>
<dbReference type="GO" id="GO:0030424">
    <property type="term" value="C:axon"/>
    <property type="evidence" value="ECO:0007669"/>
    <property type="project" value="TreeGrafter"/>
</dbReference>
<organism evidence="14 15">
    <name type="scientific">Schistosoma mekongi</name>
    <name type="common">Parasitic worm</name>
    <dbReference type="NCBI Taxonomy" id="38744"/>
    <lineage>
        <taxon>Eukaryota</taxon>
        <taxon>Metazoa</taxon>
        <taxon>Spiralia</taxon>
        <taxon>Lophotrochozoa</taxon>
        <taxon>Platyhelminthes</taxon>
        <taxon>Trematoda</taxon>
        <taxon>Digenea</taxon>
        <taxon>Strigeidida</taxon>
        <taxon>Schistosomatoidea</taxon>
        <taxon>Schistosomatidae</taxon>
        <taxon>Schistosoma</taxon>
    </lineage>
</organism>
<evidence type="ECO:0000256" key="5">
    <source>
        <dbReference type="ARBA" id="ARBA00022723"/>
    </source>
</evidence>
<keyword evidence="9" id="KW-0770">Synapse</keyword>
<dbReference type="GO" id="GO:0048488">
    <property type="term" value="P:synaptic vesicle endocytosis"/>
    <property type="evidence" value="ECO:0007669"/>
    <property type="project" value="TreeGrafter"/>
</dbReference>
<dbReference type="GO" id="GO:0000149">
    <property type="term" value="F:SNARE binding"/>
    <property type="evidence" value="ECO:0007669"/>
    <property type="project" value="TreeGrafter"/>
</dbReference>
<dbReference type="SUPFAM" id="SSF49562">
    <property type="entry name" value="C2 domain (Calcium/lipid-binding domain, CaLB)"/>
    <property type="match status" value="2"/>
</dbReference>
<dbReference type="PRINTS" id="PR00360">
    <property type="entry name" value="C2DOMAIN"/>
</dbReference>
<dbReference type="Proteomes" id="UP001292079">
    <property type="component" value="Unassembled WGS sequence"/>
</dbReference>
<dbReference type="InterPro" id="IPR000008">
    <property type="entry name" value="C2_dom"/>
</dbReference>
<keyword evidence="10 12" id="KW-0472">Membrane</keyword>
<reference evidence="14" key="1">
    <citation type="submission" date="2022-04" db="EMBL/GenBank/DDBJ databases">
        <authorList>
            <person name="Xu L."/>
            <person name="Lv Z."/>
        </authorList>
    </citation>
    <scope>NUCLEOTIDE SEQUENCE</scope>
    <source>
        <strain evidence="14">LV_2022a</strain>
    </source>
</reference>
<dbReference type="GO" id="GO:0005509">
    <property type="term" value="F:calcium ion binding"/>
    <property type="evidence" value="ECO:0007669"/>
    <property type="project" value="TreeGrafter"/>
</dbReference>
<evidence type="ECO:0000256" key="6">
    <source>
        <dbReference type="ARBA" id="ARBA00022737"/>
    </source>
</evidence>
<sequence length="514" mass="58339">MKLLFNTSSTLSNDKQVDNESSFNETLIDNITNTAYTIQSTPVTIIIDNTTTLMNTTDTTTYMHSISSTLQKTTQNNYNNNMHIRSKQTTLSLPIHYVSRIEDSELSNIYHSFSAPIDITHTKSGQTTLKLQQNLIKQPIHKTDYNGLSYGGIVSLSILSITFGLLLLIWFCKRCLLRKRRSKKDGKKMSLAGEKLAADLKTAAHLSEVLKSQDQVALKSDMEMNESEQAGEGDKEKQYYGKLQFSLDYDFQKAELTVGVIQACDLPAMDMCGTSDPYVKITLLPDKKKKFETKVHRKILNPIFNETFIFKIPYAEISAKTLLFTVYDFDRFSKHDQIGQIKVPLSSVDLCNVIEEWRELSPPEGEGEKENRLGDICFSLRYVPTSGRLNVNILEAKNLKKMDVGGLSDPYVKLSLMFNGKRIKKKKTTIKKYTLNPYYNESFAFDVPFDQIQKVNLIVTVVDYDRIGTSEPIGRIVLGCNATGAALRHWSDMLANPRRPIAQWHTLQDMPEKN</sequence>
<dbReference type="InterPro" id="IPR001565">
    <property type="entry name" value="Synaptotagmin"/>
</dbReference>
<dbReference type="EMBL" id="JALJAT010000007">
    <property type="protein sequence ID" value="KAK4468110.1"/>
    <property type="molecule type" value="Genomic_DNA"/>
</dbReference>
<feature type="domain" description="C2" evidence="13">
    <location>
        <begin position="372"/>
        <end position="505"/>
    </location>
</feature>
<dbReference type="Gene3D" id="2.60.40.150">
    <property type="entry name" value="C2 domain"/>
    <property type="match status" value="2"/>
</dbReference>
<dbReference type="PROSITE" id="PS50004">
    <property type="entry name" value="C2"/>
    <property type="match status" value="2"/>
</dbReference>
<evidence type="ECO:0000256" key="9">
    <source>
        <dbReference type="ARBA" id="ARBA00023018"/>
    </source>
</evidence>
<evidence type="ECO:0000256" key="1">
    <source>
        <dbReference type="ARBA" id="ARBA00001913"/>
    </source>
</evidence>
<reference evidence="14" key="2">
    <citation type="journal article" date="2023" name="Infect Dis Poverty">
        <title>Chromosome-scale genome of the human blood fluke Schistosoma mekongi and its implications for public health.</title>
        <authorList>
            <person name="Zhou M."/>
            <person name="Xu L."/>
            <person name="Xu D."/>
            <person name="Chen W."/>
            <person name="Khan J."/>
            <person name="Hu Y."/>
            <person name="Huang H."/>
            <person name="Wei H."/>
            <person name="Zhang Y."/>
            <person name="Chusongsang P."/>
            <person name="Tanasarnprasert K."/>
            <person name="Hu X."/>
            <person name="Limpanont Y."/>
            <person name="Lv Z."/>
        </authorList>
    </citation>
    <scope>NUCLEOTIDE SEQUENCE</scope>
    <source>
        <strain evidence="14">LV_2022a</strain>
    </source>
</reference>
<keyword evidence="4 12" id="KW-0812">Transmembrane</keyword>
<evidence type="ECO:0000256" key="2">
    <source>
        <dbReference type="ARBA" id="ARBA00004254"/>
    </source>
</evidence>
<evidence type="ECO:0000256" key="3">
    <source>
        <dbReference type="ARBA" id="ARBA00006996"/>
    </source>
</evidence>
<evidence type="ECO:0000256" key="4">
    <source>
        <dbReference type="ARBA" id="ARBA00022692"/>
    </source>
</evidence>
<comment type="similarity">
    <text evidence="3">Belongs to the synaptotagmin family.</text>
</comment>
<dbReference type="PANTHER" id="PTHR10024">
    <property type="entry name" value="SYNAPTOTAGMIN"/>
    <property type="match status" value="1"/>
</dbReference>